<dbReference type="VEuPathDB" id="FungiDB:HZS61_004554"/>
<dbReference type="VEuPathDB" id="FungiDB:FOZG_18253"/>
<dbReference type="SUPFAM" id="SSF53098">
    <property type="entry name" value="Ribonuclease H-like"/>
    <property type="match status" value="1"/>
</dbReference>
<dbReference type="PANTHER" id="PTHR46481:SF10">
    <property type="entry name" value="ZINC FINGER BED DOMAIN-CONTAINING PROTEIN 39"/>
    <property type="match status" value="1"/>
</dbReference>
<evidence type="ECO:0000313" key="7">
    <source>
        <dbReference type="EMBL" id="RKK62642.1"/>
    </source>
</evidence>
<dbReference type="VEuPathDB" id="FungiDB:FOXG_22350"/>
<gene>
    <name evidence="7" type="ORF">BFJ69_g17003</name>
</gene>
<keyword evidence="5" id="KW-0539">Nucleus</keyword>
<keyword evidence="4" id="KW-0862">Zinc</keyword>
<protein>
    <recommendedName>
        <fullName evidence="9">AC transposase</fullName>
    </recommendedName>
</protein>
<evidence type="ECO:0000313" key="8">
    <source>
        <dbReference type="Proteomes" id="UP000285084"/>
    </source>
</evidence>
<feature type="compositionally biased region" description="Low complexity" evidence="6">
    <location>
        <begin position="8"/>
        <end position="28"/>
    </location>
</feature>
<evidence type="ECO:0000256" key="3">
    <source>
        <dbReference type="ARBA" id="ARBA00022771"/>
    </source>
</evidence>
<dbReference type="InterPro" id="IPR012337">
    <property type="entry name" value="RNaseH-like_sf"/>
</dbReference>
<dbReference type="VEuPathDB" id="FungiDB:FOC1_g10000544"/>
<organism evidence="7 8">
    <name type="scientific">Fusarium oxysporum</name>
    <name type="common">Fusarium vascular wilt</name>
    <dbReference type="NCBI Taxonomy" id="5507"/>
    <lineage>
        <taxon>Eukaryota</taxon>
        <taxon>Fungi</taxon>
        <taxon>Dikarya</taxon>
        <taxon>Ascomycota</taxon>
        <taxon>Pezizomycotina</taxon>
        <taxon>Sordariomycetes</taxon>
        <taxon>Hypocreomycetidae</taxon>
        <taxon>Hypocreales</taxon>
        <taxon>Nectriaceae</taxon>
        <taxon>Fusarium</taxon>
        <taxon>Fusarium oxysporum species complex</taxon>
    </lineage>
</organism>
<evidence type="ECO:0000256" key="5">
    <source>
        <dbReference type="ARBA" id="ARBA00023242"/>
    </source>
</evidence>
<comment type="subcellular location">
    <subcellularLocation>
        <location evidence="1">Nucleus</location>
    </subcellularLocation>
</comment>
<dbReference type="VEuPathDB" id="FungiDB:FOMG_16813"/>
<dbReference type="EMBL" id="MRCX01000613">
    <property type="protein sequence ID" value="RKK62642.1"/>
    <property type="molecule type" value="Genomic_DNA"/>
</dbReference>
<evidence type="ECO:0000256" key="6">
    <source>
        <dbReference type="SAM" id="MobiDB-lite"/>
    </source>
</evidence>
<dbReference type="GO" id="GO:0005634">
    <property type="term" value="C:nucleus"/>
    <property type="evidence" value="ECO:0007669"/>
    <property type="project" value="UniProtKB-SubCell"/>
</dbReference>
<dbReference type="AlphaFoldDB" id="A0A420M9K4"/>
<dbReference type="VEuPathDB" id="FungiDB:HZS61_011525"/>
<evidence type="ECO:0008006" key="9">
    <source>
        <dbReference type="Google" id="ProtNLM"/>
    </source>
</evidence>
<dbReference type="GO" id="GO:0008270">
    <property type="term" value="F:zinc ion binding"/>
    <property type="evidence" value="ECO:0007669"/>
    <property type="project" value="UniProtKB-KW"/>
</dbReference>
<dbReference type="VEuPathDB" id="FungiDB:FOIG_16097"/>
<dbReference type="PANTHER" id="PTHR46481">
    <property type="entry name" value="ZINC FINGER BED DOMAIN-CONTAINING PROTEIN 4"/>
    <property type="match status" value="1"/>
</dbReference>
<evidence type="ECO:0000256" key="1">
    <source>
        <dbReference type="ARBA" id="ARBA00004123"/>
    </source>
</evidence>
<evidence type="ECO:0000256" key="2">
    <source>
        <dbReference type="ARBA" id="ARBA00022723"/>
    </source>
</evidence>
<proteinExistence type="predicted"/>
<accession>A0A420M9K4</accession>
<evidence type="ECO:0000256" key="4">
    <source>
        <dbReference type="ARBA" id="ARBA00022833"/>
    </source>
</evidence>
<name>A0A420M9K4_FUSOX</name>
<feature type="region of interest" description="Disordered" evidence="6">
    <location>
        <begin position="1"/>
        <end position="38"/>
    </location>
</feature>
<dbReference type="Proteomes" id="UP000285084">
    <property type="component" value="Unassembled WGS sequence"/>
</dbReference>
<keyword evidence="3" id="KW-0863">Zinc-finger</keyword>
<keyword evidence="2" id="KW-0479">Metal-binding</keyword>
<reference evidence="7 8" key="1">
    <citation type="journal article" date="2018" name="Sci. Rep.">
        <title>Characterisation of pathogen-specific regions and novel effector candidates in Fusarium oxysporum f. sp. cepae.</title>
        <authorList>
            <person name="Armitage A.D."/>
            <person name="Taylor A."/>
            <person name="Sobczyk M.K."/>
            <person name="Baxter L."/>
            <person name="Greenfield B.P."/>
            <person name="Bates H.J."/>
            <person name="Wilson F."/>
            <person name="Jackson A.C."/>
            <person name="Ott S."/>
            <person name="Harrison R.J."/>
            <person name="Clarkson J.P."/>
        </authorList>
    </citation>
    <scope>NUCLEOTIDE SEQUENCE [LARGE SCALE GENOMIC DNA]</scope>
    <source>
        <strain evidence="7 8">Fo_A13</strain>
    </source>
</reference>
<sequence>MSFQLELASPASLSPAASTSTSKSTSTPTPTPTPTPIPSAFSRLAQSRTVAKQLQETAVVALPANPTIEDVPKIVWENRRFVHEDSLAQKGAKGRKSWIRSHGTFLIELNHHDQAIGHVWCCSQCDSKGAAEFFSVQATSSAADHLRKAQRITPANQLSTDDGSAVDPSYYTTLKRRRLEQSIIPKAKVMAIQELSVGVDLWTSPNRFAVMAVFAHFIDQRGRHQSRLLALRRQLGSPSGENLASTLVEVAQEWDIQERVDTIVSDNLATNDACLHYVYKELNPSLRPNDVKARRMRCYGHVLNLVARAFLFGTDADAFELESDINSIRGLAEQDLAHWRTKGPIGKLHNIVKFIRSSPQRSEQFKRIA</sequence>
<comment type="caution">
    <text evidence="7">The sequence shown here is derived from an EMBL/GenBank/DDBJ whole genome shotgun (WGS) entry which is preliminary data.</text>
</comment>
<dbReference type="InterPro" id="IPR052035">
    <property type="entry name" value="ZnF_BED_domain_contain"/>
</dbReference>